<feature type="transmembrane region" description="Helical" evidence="1">
    <location>
        <begin position="192"/>
        <end position="211"/>
    </location>
</feature>
<organism evidence="3 4">
    <name type="scientific">Marvinbryantia formatexigens DSM 14469</name>
    <dbReference type="NCBI Taxonomy" id="478749"/>
    <lineage>
        <taxon>Bacteria</taxon>
        <taxon>Bacillati</taxon>
        <taxon>Bacillota</taxon>
        <taxon>Clostridia</taxon>
        <taxon>Lachnospirales</taxon>
        <taxon>Lachnospiraceae</taxon>
        <taxon>Marvinbryantia</taxon>
    </lineage>
</organism>
<proteinExistence type="predicted"/>
<reference evidence="3" key="1">
    <citation type="submission" date="2009-07" db="EMBL/GenBank/DDBJ databases">
        <authorList>
            <person name="Weinstock G."/>
            <person name="Sodergren E."/>
            <person name="Clifton S."/>
            <person name="Fulton L."/>
            <person name="Fulton B."/>
            <person name="Courtney L."/>
            <person name="Fronick C."/>
            <person name="Harrison M."/>
            <person name="Strong C."/>
            <person name="Farmer C."/>
            <person name="Delahaunty K."/>
            <person name="Markovic C."/>
            <person name="Hall O."/>
            <person name="Minx P."/>
            <person name="Tomlinson C."/>
            <person name="Mitreva M."/>
            <person name="Nelson J."/>
            <person name="Hou S."/>
            <person name="Wollam A."/>
            <person name="Pepin K.H."/>
            <person name="Johnson M."/>
            <person name="Bhonagiri V."/>
            <person name="Nash W.E."/>
            <person name="Warren W."/>
            <person name="Chinwalla A."/>
            <person name="Mardis E.R."/>
            <person name="Wilson R.K."/>
        </authorList>
    </citation>
    <scope>NUCLEOTIDE SEQUENCE [LARGE SCALE GENOMIC DNA]</scope>
    <source>
        <strain evidence="3">DSM 14469</strain>
    </source>
</reference>
<feature type="transmembrane region" description="Helical" evidence="1">
    <location>
        <begin position="37"/>
        <end position="57"/>
    </location>
</feature>
<keyword evidence="1" id="KW-0472">Membrane</keyword>
<keyword evidence="3" id="KW-0418">Kinase</keyword>
<feature type="domain" description="Sensor histidine kinase NatK-like C-terminal" evidence="2">
    <location>
        <begin position="318"/>
        <end position="423"/>
    </location>
</feature>
<dbReference type="EMBL" id="ACCL02000008">
    <property type="protein sequence ID" value="EET60987.1"/>
    <property type="molecule type" value="Genomic_DNA"/>
</dbReference>
<dbReference type="InterPro" id="IPR036890">
    <property type="entry name" value="HATPase_C_sf"/>
</dbReference>
<sequence>MIAGWAVFFLQNDLNFFLSMCAGVTMAGQNLKKRSRFWVWLLLYALMIFAWSMAFYLTDRKGWVKYLIAYAVTAVWTLLVFQCRLITALYCVTVAYCLEHIAQRGHELLCTFLRIPDGPYEKIVLYAAIALVFFAGYFLALKGRTFREEDMQGEDRVLIVLAFFVILADIVISITMMGVYSATGNETLKICTHLMSMMISVLALTVCVSRFRESAARREQQAIRQLLDMEQEKYQREKAVTEVINRKCHDLKYYLEGLKERMSREELQEISQAVDVYESGFHTGNGTLDVVLANKNLLCQSRQIEFTCIADGKILAFMEEQDIYALFGNLLDNSIEAVQKVSNPEKRVISMTVTEKNGLGFIHMENYYQEEILFENGMPKTTKQDRQYHGYGTQSIRYLAEKYGGDVQMQTEQDIFLTDIMIPLRSRKS</sequence>
<evidence type="ECO:0000256" key="1">
    <source>
        <dbReference type="SAM" id="Phobius"/>
    </source>
</evidence>
<dbReference type="Pfam" id="PF14501">
    <property type="entry name" value="HATPase_c_5"/>
    <property type="match status" value="1"/>
</dbReference>
<dbReference type="eggNOG" id="COG3290">
    <property type="taxonomic scope" value="Bacteria"/>
</dbReference>
<dbReference type="CDD" id="cd16935">
    <property type="entry name" value="HATPase_AgrC-ComD-like"/>
    <property type="match status" value="1"/>
</dbReference>
<evidence type="ECO:0000259" key="2">
    <source>
        <dbReference type="Pfam" id="PF14501"/>
    </source>
</evidence>
<protein>
    <submittedName>
        <fullName evidence="3">Sensor histidine kinase VirS</fullName>
    </submittedName>
</protein>
<evidence type="ECO:0000313" key="3">
    <source>
        <dbReference type="EMBL" id="EET60987.1"/>
    </source>
</evidence>
<evidence type="ECO:0000313" key="4">
    <source>
        <dbReference type="Proteomes" id="UP000005561"/>
    </source>
</evidence>
<keyword evidence="1" id="KW-1133">Transmembrane helix</keyword>
<gene>
    <name evidence="3" type="ORF">BRYFOR_07054</name>
</gene>
<dbReference type="Proteomes" id="UP000005561">
    <property type="component" value="Unassembled WGS sequence"/>
</dbReference>
<dbReference type="STRING" id="168384.SAMN05660368_00337"/>
<name>C6LEK4_9FIRM</name>
<keyword evidence="3" id="KW-0808">Transferase</keyword>
<dbReference type="InterPro" id="IPR032834">
    <property type="entry name" value="NatK-like_C"/>
</dbReference>
<dbReference type="OrthoDB" id="9813149at2"/>
<dbReference type="GO" id="GO:0016301">
    <property type="term" value="F:kinase activity"/>
    <property type="evidence" value="ECO:0007669"/>
    <property type="project" value="UniProtKB-KW"/>
</dbReference>
<dbReference type="AlphaFoldDB" id="C6LEK4"/>
<comment type="caution">
    <text evidence="3">The sequence shown here is derived from an EMBL/GenBank/DDBJ whole genome shotgun (WGS) entry which is preliminary data.</text>
</comment>
<dbReference type="SUPFAM" id="SSF55874">
    <property type="entry name" value="ATPase domain of HSP90 chaperone/DNA topoisomerase II/histidine kinase"/>
    <property type="match status" value="1"/>
</dbReference>
<dbReference type="RefSeq" id="WP_006861847.1">
    <property type="nucleotide sequence ID" value="NZ_ACCL02000008.1"/>
</dbReference>
<dbReference type="Gene3D" id="3.30.565.10">
    <property type="entry name" value="Histidine kinase-like ATPase, C-terminal domain"/>
    <property type="match status" value="1"/>
</dbReference>
<keyword evidence="1" id="KW-0812">Transmembrane</keyword>
<keyword evidence="4" id="KW-1185">Reference proteome</keyword>
<feature type="transmembrane region" description="Helical" evidence="1">
    <location>
        <begin position="63"/>
        <end position="81"/>
    </location>
</feature>
<feature type="transmembrane region" description="Helical" evidence="1">
    <location>
        <begin position="6"/>
        <end position="25"/>
    </location>
</feature>
<accession>C6LEK4</accession>
<feature type="transmembrane region" description="Helical" evidence="1">
    <location>
        <begin position="157"/>
        <end position="180"/>
    </location>
</feature>
<feature type="transmembrane region" description="Helical" evidence="1">
    <location>
        <begin position="123"/>
        <end position="141"/>
    </location>
</feature>